<feature type="non-terminal residue" evidence="2">
    <location>
        <position position="146"/>
    </location>
</feature>
<feature type="domain" description="AMP-dependent synthetase/ligase" evidence="1">
    <location>
        <begin position="9"/>
        <end position="133"/>
    </location>
</feature>
<dbReference type="InterPro" id="IPR050237">
    <property type="entry name" value="ATP-dep_AMP-bd_enzyme"/>
</dbReference>
<dbReference type="InterPro" id="IPR000873">
    <property type="entry name" value="AMP-dep_synth/lig_dom"/>
</dbReference>
<dbReference type="SUPFAM" id="SSF56801">
    <property type="entry name" value="Acetyl-CoA synthetase-like"/>
    <property type="match status" value="1"/>
</dbReference>
<evidence type="ECO:0000259" key="1">
    <source>
        <dbReference type="Pfam" id="PF00501"/>
    </source>
</evidence>
<comment type="caution">
    <text evidence="2">The sequence shown here is derived from an EMBL/GenBank/DDBJ whole genome shotgun (WGS) entry which is preliminary data.</text>
</comment>
<sequence length="146" mass="16932">MTVSEMLAKNRRMYPDDTALIELKPSKGVRREITWKEFDERANRVANALIDRGIRKGDKVIHWMMNSISWLEAYFGIIRTGAWAVPLNFRFTSQDFKYCADIAEAKAILLGEEFTERVETIRSQLPTIKDYILVGQPLPKGMEDFE</sequence>
<dbReference type="PANTHER" id="PTHR43767:SF1">
    <property type="entry name" value="NONRIBOSOMAL PEPTIDE SYNTHASE PES1 (EUROFUNG)-RELATED"/>
    <property type="match status" value="1"/>
</dbReference>
<dbReference type="Gene3D" id="3.40.50.12780">
    <property type="entry name" value="N-terminal domain of ligase-like"/>
    <property type="match status" value="1"/>
</dbReference>
<dbReference type="AlphaFoldDB" id="X1NHE4"/>
<organism evidence="2">
    <name type="scientific">marine sediment metagenome</name>
    <dbReference type="NCBI Taxonomy" id="412755"/>
    <lineage>
        <taxon>unclassified sequences</taxon>
        <taxon>metagenomes</taxon>
        <taxon>ecological metagenomes</taxon>
    </lineage>
</organism>
<protein>
    <recommendedName>
        <fullName evidence="1">AMP-dependent synthetase/ligase domain-containing protein</fullName>
    </recommendedName>
</protein>
<name>X1NHE4_9ZZZZ</name>
<accession>X1NHE4</accession>
<proteinExistence type="predicted"/>
<gene>
    <name evidence="2" type="ORF">S06H3_46701</name>
</gene>
<evidence type="ECO:0000313" key="2">
    <source>
        <dbReference type="EMBL" id="GAI43013.1"/>
    </source>
</evidence>
<dbReference type="EMBL" id="BARV01029267">
    <property type="protein sequence ID" value="GAI43013.1"/>
    <property type="molecule type" value="Genomic_DNA"/>
</dbReference>
<dbReference type="InterPro" id="IPR042099">
    <property type="entry name" value="ANL_N_sf"/>
</dbReference>
<dbReference type="PANTHER" id="PTHR43767">
    <property type="entry name" value="LONG-CHAIN-FATTY-ACID--COA LIGASE"/>
    <property type="match status" value="1"/>
</dbReference>
<reference evidence="2" key="1">
    <citation type="journal article" date="2014" name="Front. Microbiol.">
        <title>High frequency of phylogenetically diverse reductive dehalogenase-homologous genes in deep subseafloor sedimentary metagenomes.</title>
        <authorList>
            <person name="Kawai M."/>
            <person name="Futagami T."/>
            <person name="Toyoda A."/>
            <person name="Takaki Y."/>
            <person name="Nishi S."/>
            <person name="Hori S."/>
            <person name="Arai W."/>
            <person name="Tsubouchi T."/>
            <person name="Morono Y."/>
            <person name="Uchiyama I."/>
            <person name="Ito T."/>
            <person name="Fujiyama A."/>
            <person name="Inagaki F."/>
            <person name="Takami H."/>
        </authorList>
    </citation>
    <scope>NUCLEOTIDE SEQUENCE</scope>
    <source>
        <strain evidence="2">Expedition CK06-06</strain>
    </source>
</reference>
<dbReference type="Pfam" id="PF00501">
    <property type="entry name" value="AMP-binding"/>
    <property type="match status" value="1"/>
</dbReference>